<organism evidence="1 2">
    <name type="scientific">Kickxella alabastrina</name>
    <dbReference type="NCBI Taxonomy" id="61397"/>
    <lineage>
        <taxon>Eukaryota</taxon>
        <taxon>Fungi</taxon>
        <taxon>Fungi incertae sedis</taxon>
        <taxon>Zoopagomycota</taxon>
        <taxon>Kickxellomycotina</taxon>
        <taxon>Kickxellomycetes</taxon>
        <taxon>Kickxellales</taxon>
        <taxon>Kickxellaceae</taxon>
        <taxon>Kickxella</taxon>
    </lineage>
</organism>
<gene>
    <name evidence="1" type="primary">CWC26_2</name>
    <name evidence="1" type="ORF">LPJ66_009202</name>
</gene>
<evidence type="ECO:0000313" key="2">
    <source>
        <dbReference type="Proteomes" id="UP001150581"/>
    </source>
</evidence>
<sequence>MSLNDYLAKHYGSVSEAKDTKKQKKKSHKHKHTDHHHQQQQQQPAQGSSSGIKVVLEDDDFPFTPIPDNQSRAISKSKHKSQFKSTDSIWHTVHPTNPLNFQNEKAEEVVPEDEQPVIQHIISDHLEATSEDPGPTMHYGLQTAETIKRDSDLQHARYLRKLQESTDDQSGRTAQTIYRDKHGQKINIEDARKSEQERLKIKEEARRNQAEWNKGLVQQREKANRSRAMEVAGDQSELLNRERREKMRWDDPALRFLENKPEVRKEYPEYKGYAPPNRFGIKP</sequence>
<proteinExistence type="predicted"/>
<name>A0ACC1IC03_9FUNG</name>
<keyword evidence="2" id="KW-1185">Reference proteome</keyword>
<reference evidence="1" key="1">
    <citation type="submission" date="2022-07" db="EMBL/GenBank/DDBJ databases">
        <title>Phylogenomic reconstructions and comparative analyses of Kickxellomycotina fungi.</title>
        <authorList>
            <person name="Reynolds N.K."/>
            <person name="Stajich J.E."/>
            <person name="Barry K."/>
            <person name="Grigoriev I.V."/>
            <person name="Crous P."/>
            <person name="Smith M.E."/>
        </authorList>
    </citation>
    <scope>NUCLEOTIDE SEQUENCE</scope>
    <source>
        <strain evidence="1">Benny 63K</strain>
    </source>
</reference>
<protein>
    <submittedName>
        <fullName evidence="1">Pre-mRNA-splicing factor cwc26</fullName>
    </submittedName>
</protein>
<comment type="caution">
    <text evidence="1">The sequence shown here is derived from an EMBL/GenBank/DDBJ whole genome shotgun (WGS) entry which is preliminary data.</text>
</comment>
<dbReference type="Proteomes" id="UP001150581">
    <property type="component" value="Unassembled WGS sequence"/>
</dbReference>
<evidence type="ECO:0000313" key="1">
    <source>
        <dbReference type="EMBL" id="KAJ1887281.1"/>
    </source>
</evidence>
<feature type="non-terminal residue" evidence="1">
    <location>
        <position position="283"/>
    </location>
</feature>
<dbReference type="EMBL" id="JANBPG010002035">
    <property type="protein sequence ID" value="KAJ1887281.1"/>
    <property type="molecule type" value="Genomic_DNA"/>
</dbReference>
<accession>A0ACC1IC03</accession>